<keyword evidence="2" id="KW-1185">Reference proteome</keyword>
<name>A0A2T0WCW3_9BACT</name>
<dbReference type="EMBL" id="PVTR01000019">
    <property type="protein sequence ID" value="PRY84549.1"/>
    <property type="molecule type" value="Genomic_DNA"/>
</dbReference>
<evidence type="ECO:0000313" key="1">
    <source>
        <dbReference type="EMBL" id="PRY84549.1"/>
    </source>
</evidence>
<evidence type="ECO:0000313" key="2">
    <source>
        <dbReference type="Proteomes" id="UP000238157"/>
    </source>
</evidence>
<organism evidence="1 2">
    <name type="scientific">Mongoliibacter ruber</name>
    <dbReference type="NCBI Taxonomy" id="1750599"/>
    <lineage>
        <taxon>Bacteria</taxon>
        <taxon>Pseudomonadati</taxon>
        <taxon>Bacteroidota</taxon>
        <taxon>Cytophagia</taxon>
        <taxon>Cytophagales</taxon>
        <taxon>Cyclobacteriaceae</taxon>
        <taxon>Mongoliibacter</taxon>
    </lineage>
</organism>
<comment type="caution">
    <text evidence="1">The sequence shown here is derived from an EMBL/GenBank/DDBJ whole genome shotgun (WGS) entry which is preliminary data.</text>
</comment>
<reference evidence="1 2" key="1">
    <citation type="submission" date="2018-03" db="EMBL/GenBank/DDBJ databases">
        <title>Genomic Encyclopedia of Archaeal and Bacterial Type Strains, Phase II (KMG-II): from individual species to whole genera.</title>
        <authorList>
            <person name="Goeker M."/>
        </authorList>
    </citation>
    <scope>NUCLEOTIDE SEQUENCE [LARGE SCALE GENOMIC DNA]</scope>
    <source>
        <strain evidence="1 2">DSM 27929</strain>
    </source>
</reference>
<gene>
    <name evidence="1" type="ORF">CLW00_11910</name>
</gene>
<proteinExistence type="predicted"/>
<accession>A0A2T0WCW3</accession>
<protein>
    <submittedName>
        <fullName evidence="1">Uncharacterized protein</fullName>
    </submittedName>
</protein>
<dbReference type="AlphaFoldDB" id="A0A2T0WCW3"/>
<dbReference type="Proteomes" id="UP000238157">
    <property type="component" value="Unassembled WGS sequence"/>
</dbReference>
<sequence length="34" mass="3943">MIIPNHATNQLEKGLVQETIILTNNPFLTSWLYE</sequence>